<sequence length="162" mass="18178">MLLADLLKLLESAEKNPRIKSILVVVKRVAAGWAQLEEVRSAIEQIRLAGKETHIYLEQADNKSYYLASAADKIYLPPSATLDFVGLSSETLFFRNLLSYLGIEPELFNIGDYKSAAEVFQREGMSGPSREMIDSILSDLQGRLNAEVARNRNVSTRQVQSW</sequence>
<dbReference type="AlphaFoldDB" id="X0VIP6"/>
<comment type="caution">
    <text evidence="2">The sequence shown here is derived from an EMBL/GenBank/DDBJ whole genome shotgun (WGS) entry which is preliminary data.</text>
</comment>
<dbReference type="InterPro" id="IPR047217">
    <property type="entry name" value="S49_SppA_67K_type_N"/>
</dbReference>
<dbReference type="InterPro" id="IPR029045">
    <property type="entry name" value="ClpP/crotonase-like_dom_sf"/>
</dbReference>
<protein>
    <recommendedName>
        <fullName evidence="1">Peptidase S49 domain-containing protein</fullName>
    </recommendedName>
</protein>
<organism evidence="2">
    <name type="scientific">marine sediment metagenome</name>
    <dbReference type="NCBI Taxonomy" id="412755"/>
    <lineage>
        <taxon>unclassified sequences</taxon>
        <taxon>metagenomes</taxon>
        <taxon>ecological metagenomes</taxon>
    </lineage>
</organism>
<dbReference type="InterPro" id="IPR002142">
    <property type="entry name" value="Peptidase_S49"/>
</dbReference>
<dbReference type="PANTHER" id="PTHR33209">
    <property type="entry name" value="PROTEASE 4"/>
    <property type="match status" value="1"/>
</dbReference>
<evidence type="ECO:0000259" key="1">
    <source>
        <dbReference type="Pfam" id="PF01343"/>
    </source>
</evidence>
<dbReference type="SUPFAM" id="SSF52096">
    <property type="entry name" value="ClpP/crotonase"/>
    <property type="match status" value="1"/>
</dbReference>
<feature type="non-terminal residue" evidence="2">
    <location>
        <position position="162"/>
    </location>
</feature>
<dbReference type="CDD" id="cd07018">
    <property type="entry name" value="S49_SppA_67K_type"/>
    <property type="match status" value="1"/>
</dbReference>
<dbReference type="GO" id="GO:0008233">
    <property type="term" value="F:peptidase activity"/>
    <property type="evidence" value="ECO:0007669"/>
    <property type="project" value="InterPro"/>
</dbReference>
<reference evidence="2" key="1">
    <citation type="journal article" date="2014" name="Front. Microbiol.">
        <title>High frequency of phylogenetically diverse reductive dehalogenase-homologous genes in deep subseafloor sedimentary metagenomes.</title>
        <authorList>
            <person name="Kawai M."/>
            <person name="Futagami T."/>
            <person name="Toyoda A."/>
            <person name="Takaki Y."/>
            <person name="Nishi S."/>
            <person name="Hori S."/>
            <person name="Arai W."/>
            <person name="Tsubouchi T."/>
            <person name="Morono Y."/>
            <person name="Uchiyama I."/>
            <person name="Ito T."/>
            <person name="Fujiyama A."/>
            <person name="Inagaki F."/>
            <person name="Takami H."/>
        </authorList>
    </citation>
    <scope>NUCLEOTIDE SEQUENCE</scope>
    <source>
        <strain evidence="2">Expedition CK06-06</strain>
    </source>
</reference>
<feature type="domain" description="Peptidase S49" evidence="1">
    <location>
        <begin position="50"/>
        <end position="161"/>
    </location>
</feature>
<dbReference type="GO" id="GO:0006508">
    <property type="term" value="P:proteolysis"/>
    <property type="evidence" value="ECO:0007669"/>
    <property type="project" value="InterPro"/>
</dbReference>
<dbReference type="Pfam" id="PF01343">
    <property type="entry name" value="Peptidase_S49"/>
    <property type="match status" value="1"/>
</dbReference>
<gene>
    <name evidence="2" type="ORF">S01H1_48923</name>
</gene>
<accession>X0VIP6</accession>
<dbReference type="Gene3D" id="3.90.226.10">
    <property type="entry name" value="2-enoyl-CoA Hydratase, Chain A, domain 1"/>
    <property type="match status" value="1"/>
</dbReference>
<dbReference type="Gene3D" id="6.20.330.10">
    <property type="match status" value="1"/>
</dbReference>
<name>X0VIP6_9ZZZZ</name>
<dbReference type="EMBL" id="BARS01031438">
    <property type="protein sequence ID" value="GAG18130.1"/>
    <property type="molecule type" value="Genomic_DNA"/>
</dbReference>
<evidence type="ECO:0000313" key="2">
    <source>
        <dbReference type="EMBL" id="GAG18130.1"/>
    </source>
</evidence>
<proteinExistence type="predicted"/>